<evidence type="ECO:0000256" key="2">
    <source>
        <dbReference type="ARBA" id="ARBA00022737"/>
    </source>
</evidence>
<dbReference type="InterPro" id="IPR001611">
    <property type="entry name" value="Leu-rich_rpt"/>
</dbReference>
<gene>
    <name evidence="4" type="ORF">AAL_02027</name>
</gene>
<feature type="compositionally biased region" description="Basic and acidic residues" evidence="3">
    <location>
        <begin position="161"/>
        <end position="177"/>
    </location>
</feature>
<sequence length="1087" mass="116863">MSSLSSPGDQGWHVGNNVRMRARYFGFVRRHRTAPAPLADVVTSQRSHNGIEEPALNLPRLRPAASGGRLASGWCKSSERDAASRSPQPRDNPCRLSSSSSAQGRARADASPRRLGALHSRADVLTVENIRRVESAGMALEDGKRNVSSSTADASEASLSSDRDMLIETPNARRTEPRPSLSERTMETLSRVPSSPALNKKPSALFDQRRTGQKADDGLSRPGYNSASAGFLRTPAMDRTPRKGSGGALARATKQASSSHSTAPLADSAPGTGLTNMSNRKPSLKPDTQPVVSRAVVPRTPGRDPGLSKRPAHSKSTSNHQDVRGEDGCESNGVPRQLGGDSFGAVSVKGRKSSAALREQIAKAKAAKRAASKRNCSNKDLDAAGLGQAIESPDFSGPSIDHDDPFNLRKTTRPLDEALRGRVASARTTGRLNIAALGLKGMPQEVLNMYDMQATGNAGGSWAECVDLTRLVAADNEISGFDDGVFPDTTSHASHEADAEDEETVNIFGGLETIDLHGNLLATVPPGFRSLGHVTSLNLSSNRLQIDSLGTIFQMSSLRELKLANNKLSGPLDRPLPALAALEILDMHGNEITSLPAAFDAMTRLRILNLNENQLQRLPFDELSKFPLIELSVRKNRLAGALVDGSIKALPYLQSLDASANQLTHVVPVGSHISLPAAHTVSLSMNRLQCLPDMSTWTSLLTLRVDENHIASLPDSFPSLQKLRHADLSSNDIRTLPPEIARMQSLSTLRLSGNPMRDRKLVSASTDELKEILNARLEPPPPYREYGNADVPAKAFEPGMTANVKSRHVSGPPLLEAADDDAHSDFEEDFTTPPTSAPQTPVRQRPRSDTVVLDKWYVQPGGVFDLSNCEISTLNSERCSLIASRDQVRQMQLGHNPLTSVPLALTVFASTLTSLSLAHMQLSGEGYLPGSLELPALREMSISSNRITSLAPLTRLLCAPVLEKLDVSLNCVVEVPLGLRQCFPLLSALLAASNQLTELKAECIRGLRTVDASSNAIAHLDPHIGLLGGAGGLQRLDVGGNRFKVPRWSVLARGTEATLRWLRGRLPDEEMEAWRKANGETSGGESG</sequence>
<dbReference type="InterPro" id="IPR050216">
    <property type="entry name" value="LRR_domain-containing"/>
</dbReference>
<dbReference type="EMBL" id="AZGY01000003">
    <property type="protein sequence ID" value="KZZ99455.1"/>
    <property type="molecule type" value="Genomic_DNA"/>
</dbReference>
<evidence type="ECO:0000256" key="1">
    <source>
        <dbReference type="ARBA" id="ARBA00022614"/>
    </source>
</evidence>
<dbReference type="InterPro" id="IPR032675">
    <property type="entry name" value="LRR_dom_sf"/>
</dbReference>
<reference evidence="4 5" key="1">
    <citation type="journal article" date="2016" name="Genome Biol. Evol.">
        <title>Divergent and convergent evolution of fungal pathogenicity.</title>
        <authorList>
            <person name="Shang Y."/>
            <person name="Xiao G."/>
            <person name="Zheng P."/>
            <person name="Cen K."/>
            <person name="Zhan S."/>
            <person name="Wang C."/>
        </authorList>
    </citation>
    <scope>NUCLEOTIDE SEQUENCE [LARGE SCALE GENOMIC DNA]</scope>
    <source>
        <strain evidence="4 5">RCEF 2490</strain>
    </source>
</reference>
<dbReference type="SMART" id="SM00364">
    <property type="entry name" value="LRR_BAC"/>
    <property type="match status" value="5"/>
</dbReference>
<feature type="compositionally biased region" description="Polar residues" evidence="3">
    <location>
        <begin position="187"/>
        <end position="197"/>
    </location>
</feature>
<dbReference type="Pfam" id="PF13855">
    <property type="entry name" value="LRR_8"/>
    <property type="match status" value="2"/>
</dbReference>
<proteinExistence type="predicted"/>
<feature type="region of interest" description="Disordered" evidence="3">
    <location>
        <begin position="141"/>
        <end position="345"/>
    </location>
</feature>
<name>A0A168F469_9HYPO</name>
<keyword evidence="2" id="KW-0677">Repeat</keyword>
<dbReference type="PANTHER" id="PTHR48051">
    <property type="match status" value="1"/>
</dbReference>
<evidence type="ECO:0000256" key="3">
    <source>
        <dbReference type="SAM" id="MobiDB-lite"/>
    </source>
</evidence>
<dbReference type="Proteomes" id="UP000078544">
    <property type="component" value="Unassembled WGS sequence"/>
</dbReference>
<dbReference type="GO" id="GO:0005737">
    <property type="term" value="C:cytoplasm"/>
    <property type="evidence" value="ECO:0007669"/>
    <property type="project" value="TreeGrafter"/>
</dbReference>
<dbReference type="OrthoDB" id="676979at2759"/>
<dbReference type="PROSITE" id="PS51450">
    <property type="entry name" value="LRR"/>
    <property type="match status" value="2"/>
</dbReference>
<dbReference type="SMART" id="SM00369">
    <property type="entry name" value="LRR_TYP"/>
    <property type="match status" value="9"/>
</dbReference>
<feature type="compositionally biased region" description="Polar residues" evidence="3">
    <location>
        <begin position="146"/>
        <end position="160"/>
    </location>
</feature>
<feature type="region of interest" description="Disordered" evidence="3">
    <location>
        <begin position="39"/>
        <end position="115"/>
    </location>
</feature>
<comment type="caution">
    <text evidence="4">The sequence shown here is derived from an EMBL/GenBank/DDBJ whole genome shotgun (WGS) entry which is preliminary data.</text>
</comment>
<dbReference type="Gene3D" id="3.80.10.10">
    <property type="entry name" value="Ribonuclease Inhibitor"/>
    <property type="match status" value="3"/>
</dbReference>
<feature type="compositionally biased region" description="Low complexity" evidence="3">
    <location>
        <begin position="95"/>
        <end position="105"/>
    </location>
</feature>
<feature type="region of interest" description="Disordered" evidence="3">
    <location>
        <begin position="804"/>
        <end position="848"/>
    </location>
</feature>
<feature type="compositionally biased region" description="Polar residues" evidence="3">
    <location>
        <begin position="832"/>
        <end position="842"/>
    </location>
</feature>
<keyword evidence="5" id="KW-1185">Reference proteome</keyword>
<dbReference type="SUPFAM" id="SSF52058">
    <property type="entry name" value="L domain-like"/>
    <property type="match status" value="2"/>
</dbReference>
<protein>
    <submittedName>
        <fullName evidence="4">Leucine-rich repeat, typical subtype</fullName>
    </submittedName>
</protein>
<organism evidence="4 5">
    <name type="scientific">Moelleriella libera RCEF 2490</name>
    <dbReference type="NCBI Taxonomy" id="1081109"/>
    <lineage>
        <taxon>Eukaryota</taxon>
        <taxon>Fungi</taxon>
        <taxon>Dikarya</taxon>
        <taxon>Ascomycota</taxon>
        <taxon>Pezizomycotina</taxon>
        <taxon>Sordariomycetes</taxon>
        <taxon>Hypocreomycetidae</taxon>
        <taxon>Hypocreales</taxon>
        <taxon>Clavicipitaceae</taxon>
        <taxon>Moelleriella</taxon>
    </lineage>
</organism>
<keyword evidence="1" id="KW-0433">Leucine-rich repeat</keyword>
<dbReference type="InterPro" id="IPR003591">
    <property type="entry name" value="Leu-rich_rpt_typical-subtyp"/>
</dbReference>
<evidence type="ECO:0000313" key="4">
    <source>
        <dbReference type="EMBL" id="KZZ99455.1"/>
    </source>
</evidence>
<accession>A0A168F469</accession>
<dbReference type="AlphaFoldDB" id="A0A168F469"/>
<evidence type="ECO:0000313" key="5">
    <source>
        <dbReference type="Proteomes" id="UP000078544"/>
    </source>
</evidence>
<feature type="compositionally biased region" description="Basic and acidic residues" evidence="3">
    <location>
        <begin position="207"/>
        <end position="219"/>
    </location>
</feature>
<dbReference type="STRING" id="1081109.A0A168F469"/>
<dbReference type="PANTHER" id="PTHR48051:SF1">
    <property type="entry name" value="RAS SUPPRESSOR PROTEIN 1"/>
    <property type="match status" value="1"/>
</dbReference>